<dbReference type="GO" id="GO:0030286">
    <property type="term" value="C:dynein complex"/>
    <property type="evidence" value="ECO:0007669"/>
    <property type="project" value="InterPro"/>
</dbReference>
<dbReference type="SUPFAM" id="SSF54648">
    <property type="entry name" value="DLC"/>
    <property type="match status" value="1"/>
</dbReference>
<dbReference type="InterPro" id="IPR002048">
    <property type="entry name" value="EF_hand_dom"/>
</dbReference>
<dbReference type="Pfam" id="PF01221">
    <property type="entry name" value="Dynein_light"/>
    <property type="match status" value="1"/>
</dbReference>
<proteinExistence type="predicted"/>
<evidence type="ECO:0000259" key="1">
    <source>
        <dbReference type="PROSITE" id="PS50222"/>
    </source>
</evidence>
<dbReference type="InterPro" id="IPR037177">
    <property type="entry name" value="DLC_sf"/>
</dbReference>
<dbReference type="Gene3D" id="3.30.740.10">
    <property type="entry name" value="Protein Inhibitor Of Neuronal Nitric Oxide Synthase"/>
    <property type="match status" value="1"/>
</dbReference>
<dbReference type="AlphaFoldDB" id="A0A5K3FJ10"/>
<dbReference type="GO" id="GO:0007017">
    <property type="term" value="P:microtubule-based process"/>
    <property type="evidence" value="ECO:0007669"/>
    <property type="project" value="InterPro"/>
</dbReference>
<organism evidence="2">
    <name type="scientific">Mesocestoides corti</name>
    <name type="common">Flatworm</name>
    <dbReference type="NCBI Taxonomy" id="53468"/>
    <lineage>
        <taxon>Eukaryota</taxon>
        <taxon>Metazoa</taxon>
        <taxon>Spiralia</taxon>
        <taxon>Lophotrochozoa</taxon>
        <taxon>Platyhelminthes</taxon>
        <taxon>Cestoda</taxon>
        <taxon>Eucestoda</taxon>
        <taxon>Cyclophyllidea</taxon>
        <taxon>Mesocestoididae</taxon>
        <taxon>Mesocestoides</taxon>
    </lineage>
</organism>
<evidence type="ECO:0000313" key="2">
    <source>
        <dbReference type="WBParaSite" id="MCU_008211-RA"/>
    </source>
</evidence>
<dbReference type="Gene3D" id="1.10.238.10">
    <property type="entry name" value="EF-hand"/>
    <property type="match status" value="1"/>
</dbReference>
<dbReference type="PROSITE" id="PS50222">
    <property type="entry name" value="EF_HAND_2"/>
    <property type="match status" value="1"/>
</dbReference>
<dbReference type="CDD" id="cd21454">
    <property type="entry name" value="DLC-like_TAL"/>
    <property type="match status" value="1"/>
</dbReference>
<dbReference type="SUPFAM" id="SSF47473">
    <property type="entry name" value="EF-hand"/>
    <property type="match status" value="1"/>
</dbReference>
<reference evidence="2" key="1">
    <citation type="submission" date="2019-11" db="UniProtKB">
        <authorList>
            <consortium name="WormBaseParasite"/>
        </authorList>
    </citation>
    <scope>IDENTIFICATION</scope>
</reference>
<dbReference type="Pfam" id="PF13499">
    <property type="entry name" value="EF-hand_7"/>
    <property type="match status" value="1"/>
</dbReference>
<dbReference type="GO" id="GO:0005509">
    <property type="term" value="F:calcium ion binding"/>
    <property type="evidence" value="ECO:0007669"/>
    <property type="project" value="InterPro"/>
</dbReference>
<sequence length="197" mass="23134">MVRPFGAHNGSRIYKSSLLLSTAHTHTLTMADYKSIFFAIDKEKNHYITIKDLEQYVKDNRMNQTVVQRWIRLFDPKGTGKITLESFCETLGEDVDEMLKQYPPTNVQQIRLIDREMSERMMENLLNQTRLAVREHPGDLRAQAATIKAYADRRYGDSWHCFIVNGSHGYFYSHKPNHSISFYFSDNYYFIFCTPLN</sequence>
<protein>
    <submittedName>
        <fullName evidence="2">EF-hand domain-containing protein</fullName>
    </submittedName>
</protein>
<dbReference type="SMART" id="SM01375">
    <property type="entry name" value="Dynein_light"/>
    <property type="match status" value="1"/>
</dbReference>
<dbReference type="InterPro" id="IPR011992">
    <property type="entry name" value="EF-hand-dom_pair"/>
</dbReference>
<feature type="domain" description="EF-hand" evidence="1">
    <location>
        <begin position="28"/>
        <end position="63"/>
    </location>
</feature>
<dbReference type="WBParaSite" id="MCU_008211-RA">
    <property type="protein sequence ID" value="MCU_008211-RA"/>
    <property type="gene ID" value="MCU_008211"/>
</dbReference>
<name>A0A5K3FJ10_MESCO</name>
<dbReference type="InterPro" id="IPR001372">
    <property type="entry name" value="Dynein_light_chain_typ-1/2"/>
</dbReference>
<accession>A0A5K3FJ10</accession>